<feature type="compositionally biased region" description="Acidic residues" evidence="1">
    <location>
        <begin position="57"/>
        <end position="69"/>
    </location>
</feature>
<evidence type="ECO:0000256" key="1">
    <source>
        <dbReference type="SAM" id="MobiDB-lite"/>
    </source>
</evidence>
<organism evidence="2 3">
    <name type="scientific">Candolleomyces aberdarensis</name>
    <dbReference type="NCBI Taxonomy" id="2316362"/>
    <lineage>
        <taxon>Eukaryota</taxon>
        <taxon>Fungi</taxon>
        <taxon>Dikarya</taxon>
        <taxon>Basidiomycota</taxon>
        <taxon>Agaricomycotina</taxon>
        <taxon>Agaricomycetes</taxon>
        <taxon>Agaricomycetidae</taxon>
        <taxon>Agaricales</taxon>
        <taxon>Agaricineae</taxon>
        <taxon>Psathyrellaceae</taxon>
        <taxon>Candolleomyces</taxon>
    </lineage>
</organism>
<evidence type="ECO:0000313" key="3">
    <source>
        <dbReference type="Proteomes" id="UP000290288"/>
    </source>
</evidence>
<feature type="compositionally biased region" description="Basic and acidic residues" evidence="1">
    <location>
        <begin position="116"/>
        <end position="130"/>
    </location>
</feature>
<reference evidence="2 3" key="1">
    <citation type="submission" date="2019-01" db="EMBL/GenBank/DDBJ databases">
        <title>Draft genome sequence of Psathyrella aberdarensis IHI B618.</title>
        <authorList>
            <person name="Buettner E."/>
            <person name="Kellner H."/>
        </authorList>
    </citation>
    <scope>NUCLEOTIDE SEQUENCE [LARGE SCALE GENOMIC DNA]</scope>
    <source>
        <strain evidence="2 3">IHI B618</strain>
    </source>
</reference>
<proteinExistence type="predicted"/>
<feature type="compositionally biased region" description="Basic residues" evidence="1">
    <location>
        <begin position="103"/>
        <end position="115"/>
    </location>
</feature>
<dbReference type="Proteomes" id="UP000290288">
    <property type="component" value="Unassembled WGS sequence"/>
</dbReference>
<feature type="region of interest" description="Disordered" evidence="1">
    <location>
        <begin position="1"/>
        <end position="170"/>
    </location>
</feature>
<dbReference type="EMBL" id="SDEE01001078">
    <property type="protein sequence ID" value="RXW12909.1"/>
    <property type="molecule type" value="Genomic_DNA"/>
</dbReference>
<feature type="compositionally biased region" description="Polar residues" evidence="1">
    <location>
        <begin position="9"/>
        <end position="33"/>
    </location>
</feature>
<keyword evidence="3" id="KW-1185">Reference proteome</keyword>
<comment type="caution">
    <text evidence="2">The sequence shown here is derived from an EMBL/GenBank/DDBJ whole genome shotgun (WGS) entry which is preliminary data.</text>
</comment>
<evidence type="ECO:0000313" key="2">
    <source>
        <dbReference type="EMBL" id="RXW12909.1"/>
    </source>
</evidence>
<sequence length="170" mass="18914">MSDPEADSVHQSQSPGAASENKNTLTGSDNESVGSYVMGAKTADNEPKHVFSKQECSDEAEAMIFDLEDNGDREGDPDYEEDGIIEEGSKSEEEASDDSDGNHRRRRKLSQPSRQKKTEKALNFREDVSKQRKTKSTSSISQAVQNEIQKCKRLRALEDESDEGDSRKPN</sequence>
<feature type="compositionally biased region" description="Polar residues" evidence="1">
    <location>
        <begin position="136"/>
        <end position="148"/>
    </location>
</feature>
<protein>
    <submittedName>
        <fullName evidence="2">Uncharacterized protein</fullName>
    </submittedName>
</protein>
<gene>
    <name evidence="2" type="ORF">EST38_g12945</name>
</gene>
<dbReference type="AlphaFoldDB" id="A0A4Q2D1X7"/>
<accession>A0A4Q2D1X7</accession>
<name>A0A4Q2D1X7_9AGAR</name>